<dbReference type="Gene3D" id="3.40.50.150">
    <property type="entry name" value="Vaccinia Virus protein VP39"/>
    <property type="match status" value="1"/>
</dbReference>
<dbReference type="InterPro" id="IPR029063">
    <property type="entry name" value="SAM-dependent_MTases_sf"/>
</dbReference>
<keyword evidence="3" id="KW-0489">Methyltransferase</keyword>
<sequence length="123" mass="14088">MTKSVVFNDIVSNDFNTLFKSLPSDRQYFVAGVPRRFQGRLFFKAFLRFVHSSYALLWLLNAPKELMDKNSHHFLAARAEELVDGGLMALVLDNISPSLQLPWKHNQSKGPENSLGRHWSVDL</sequence>
<dbReference type="AlphaFoldDB" id="A0AB32WFL6"/>
<dbReference type="GO" id="GO:0032259">
    <property type="term" value="P:methylation"/>
    <property type="evidence" value="ECO:0007669"/>
    <property type="project" value="UniProtKB-KW"/>
</dbReference>
<evidence type="ECO:0000313" key="2">
    <source>
        <dbReference type="Proteomes" id="UP000694886"/>
    </source>
</evidence>
<keyword evidence="3" id="KW-0808">Transferase</keyword>
<protein>
    <submittedName>
        <fullName evidence="3">Probable S-adenosylmethionine-dependent methyltransferase At5g37970</fullName>
    </submittedName>
</protein>
<gene>
    <name evidence="3" type="primary">LOC108661916</name>
</gene>
<evidence type="ECO:0000256" key="1">
    <source>
        <dbReference type="SAM" id="MobiDB-lite"/>
    </source>
</evidence>
<dbReference type="PANTHER" id="PTHR31009">
    <property type="entry name" value="S-ADENOSYL-L-METHIONINE:CARBOXYL METHYLTRANSFERASE FAMILY PROTEIN"/>
    <property type="match status" value="1"/>
</dbReference>
<organism evidence="2 3">
    <name type="scientific">Theobroma cacao</name>
    <name type="common">Cacao</name>
    <name type="synonym">Cocoa</name>
    <dbReference type="NCBI Taxonomy" id="3641"/>
    <lineage>
        <taxon>Eukaryota</taxon>
        <taxon>Viridiplantae</taxon>
        <taxon>Streptophyta</taxon>
        <taxon>Embryophyta</taxon>
        <taxon>Tracheophyta</taxon>
        <taxon>Spermatophyta</taxon>
        <taxon>Magnoliopsida</taxon>
        <taxon>eudicotyledons</taxon>
        <taxon>Gunneridae</taxon>
        <taxon>Pentapetalae</taxon>
        <taxon>rosids</taxon>
        <taxon>malvids</taxon>
        <taxon>Malvales</taxon>
        <taxon>Malvaceae</taxon>
        <taxon>Byttnerioideae</taxon>
        <taxon>Theobroma</taxon>
    </lineage>
</organism>
<dbReference type="GeneID" id="108661916"/>
<reference evidence="2" key="1">
    <citation type="journal article" date="1997" name="Nucleic Acids Res.">
        <title>tRNAscan-SE: a program for improved detection of transfer RNA genes in genomic sequence.</title>
        <authorList>
            <person name="Lowe T.M."/>
            <person name="Eddy S.R."/>
        </authorList>
    </citation>
    <scope>NUCLEOTIDE SEQUENCE [LARGE SCALE GENOMIC DNA]</scope>
    <source>
        <strain evidence="2">r\B97-61/B2</strain>
    </source>
</reference>
<name>A0AB32WFL6_THECC</name>
<dbReference type="InterPro" id="IPR005299">
    <property type="entry name" value="MeTrfase_7"/>
</dbReference>
<dbReference type="Gramene" id="Tc05v2_t007100.1">
    <property type="protein sequence ID" value="Tc05v2_p007100.1"/>
    <property type="gene ID" value="Tc05v2_g007100"/>
</dbReference>
<evidence type="ECO:0000313" key="3">
    <source>
        <dbReference type="RefSeq" id="XP_017976394.1"/>
    </source>
</evidence>
<dbReference type="RefSeq" id="XP_017976394.1">
    <property type="nucleotide sequence ID" value="XM_018120905.1"/>
</dbReference>
<reference evidence="3" key="2">
    <citation type="submission" date="2025-08" db="UniProtKB">
        <authorList>
            <consortium name="RefSeq"/>
        </authorList>
    </citation>
    <scope>IDENTIFICATION</scope>
</reference>
<feature type="region of interest" description="Disordered" evidence="1">
    <location>
        <begin position="103"/>
        <end position="123"/>
    </location>
</feature>
<dbReference type="Pfam" id="PF03492">
    <property type="entry name" value="Methyltransf_7"/>
    <property type="match status" value="1"/>
</dbReference>
<dbReference type="Proteomes" id="UP000694886">
    <property type="component" value="Chromosome 5"/>
</dbReference>
<dbReference type="GO" id="GO:0008168">
    <property type="term" value="F:methyltransferase activity"/>
    <property type="evidence" value="ECO:0007669"/>
    <property type="project" value="UniProtKB-KW"/>
</dbReference>
<accession>A0AB32WFL6</accession>
<proteinExistence type="predicted"/>
<dbReference type="SUPFAM" id="SSF53335">
    <property type="entry name" value="S-adenosyl-L-methionine-dependent methyltransferases"/>
    <property type="match status" value="1"/>
</dbReference>
<dbReference type="KEGG" id="tcc:108661916"/>